<dbReference type="EMBL" id="CADCVV010000133">
    <property type="protein sequence ID" value="CAA9507146.1"/>
    <property type="molecule type" value="Genomic_DNA"/>
</dbReference>
<evidence type="ECO:0000256" key="7">
    <source>
        <dbReference type="ARBA" id="ARBA00022967"/>
    </source>
</evidence>
<evidence type="ECO:0000256" key="3">
    <source>
        <dbReference type="ARBA" id="ARBA00022448"/>
    </source>
</evidence>
<feature type="compositionally biased region" description="Basic and acidic residues" evidence="16">
    <location>
        <begin position="8"/>
        <end position="18"/>
    </location>
</feature>
<evidence type="ECO:0000313" key="20">
    <source>
        <dbReference type="EMBL" id="CAA9507146.1"/>
    </source>
</evidence>
<evidence type="ECO:0000256" key="12">
    <source>
        <dbReference type="ARBA" id="ARBA00024688"/>
    </source>
</evidence>
<dbReference type="EC" id="7.1.1.9" evidence="15"/>
<feature type="compositionally biased region" description="Low complexity" evidence="16">
    <location>
        <begin position="259"/>
        <end position="281"/>
    </location>
</feature>
<dbReference type="Gene3D" id="2.60.40.420">
    <property type="entry name" value="Cupredoxins - blue copper proteins"/>
    <property type="match status" value="1"/>
</dbReference>
<feature type="domain" description="Cytochrome oxidase subunit II copper A binding" evidence="18">
    <location>
        <begin position="142"/>
        <end position="256"/>
    </location>
</feature>
<dbReference type="SUPFAM" id="SSF81464">
    <property type="entry name" value="Cytochrome c oxidase subunit II-like, transmembrane region"/>
    <property type="match status" value="1"/>
</dbReference>
<evidence type="ECO:0000259" key="18">
    <source>
        <dbReference type="PROSITE" id="PS50857"/>
    </source>
</evidence>
<feature type="domain" description="Cytochrome oxidase subunit II transmembrane region profile" evidence="19">
    <location>
        <begin position="40"/>
        <end position="141"/>
    </location>
</feature>
<evidence type="ECO:0000256" key="15">
    <source>
        <dbReference type="RuleBase" id="RU004024"/>
    </source>
</evidence>
<evidence type="ECO:0000256" key="17">
    <source>
        <dbReference type="SAM" id="Phobius"/>
    </source>
</evidence>
<keyword evidence="6 15" id="KW-0479">Metal-binding</keyword>
<dbReference type="GO" id="GO:0016491">
    <property type="term" value="F:oxidoreductase activity"/>
    <property type="evidence" value="ECO:0007669"/>
    <property type="project" value="UniProtKB-KW"/>
</dbReference>
<dbReference type="GO" id="GO:0005507">
    <property type="term" value="F:copper ion binding"/>
    <property type="evidence" value="ECO:0007669"/>
    <property type="project" value="InterPro"/>
</dbReference>
<evidence type="ECO:0000256" key="11">
    <source>
        <dbReference type="ARBA" id="ARBA00023136"/>
    </source>
</evidence>
<comment type="similarity">
    <text evidence="2 14">Belongs to the cytochrome c oxidase subunit 2 family.</text>
</comment>
<dbReference type="GO" id="GO:0042773">
    <property type="term" value="P:ATP synthesis coupled electron transport"/>
    <property type="evidence" value="ECO:0007669"/>
    <property type="project" value="TreeGrafter"/>
</dbReference>
<dbReference type="PANTHER" id="PTHR22888:SF9">
    <property type="entry name" value="CYTOCHROME C OXIDASE SUBUNIT 2"/>
    <property type="match status" value="1"/>
</dbReference>
<evidence type="ECO:0000256" key="5">
    <source>
        <dbReference type="ARBA" id="ARBA00022692"/>
    </source>
</evidence>
<evidence type="ECO:0000256" key="6">
    <source>
        <dbReference type="ARBA" id="ARBA00022723"/>
    </source>
</evidence>
<evidence type="ECO:0000256" key="2">
    <source>
        <dbReference type="ARBA" id="ARBA00007866"/>
    </source>
</evidence>
<dbReference type="AlphaFoldDB" id="A0A6J4SWK5"/>
<evidence type="ECO:0000256" key="1">
    <source>
        <dbReference type="ARBA" id="ARBA00004141"/>
    </source>
</evidence>
<dbReference type="InterPro" id="IPR011759">
    <property type="entry name" value="Cyt_c_oxidase_su2_TM_dom"/>
</dbReference>
<dbReference type="PROSITE" id="PS00078">
    <property type="entry name" value="COX2"/>
    <property type="match status" value="1"/>
</dbReference>
<dbReference type="CDD" id="cd13919">
    <property type="entry name" value="CuRO_HCO_II_like_5"/>
    <property type="match status" value="1"/>
</dbReference>
<comment type="subcellular location">
    <subcellularLocation>
        <location evidence="14">Cell membrane</location>
        <topology evidence="14">Multi-pass membrane protein</topology>
    </subcellularLocation>
    <subcellularLocation>
        <location evidence="1">Membrane</location>
        <topology evidence="1">Multi-pass membrane protein</topology>
    </subcellularLocation>
</comment>
<evidence type="ECO:0000256" key="8">
    <source>
        <dbReference type="ARBA" id="ARBA00022982"/>
    </source>
</evidence>
<dbReference type="InterPro" id="IPR002429">
    <property type="entry name" value="CcO_II-like_C"/>
</dbReference>
<keyword evidence="9 17" id="KW-1133">Transmembrane helix</keyword>
<dbReference type="Gene3D" id="1.10.287.90">
    <property type="match status" value="1"/>
</dbReference>
<protein>
    <recommendedName>
        <fullName evidence="15">Cytochrome c oxidase subunit 2</fullName>
        <ecNumber evidence="15">7.1.1.9</ecNumber>
    </recommendedName>
</protein>
<dbReference type="GO" id="GO:0005886">
    <property type="term" value="C:plasma membrane"/>
    <property type="evidence" value="ECO:0007669"/>
    <property type="project" value="UniProtKB-SubCell"/>
</dbReference>
<dbReference type="Pfam" id="PF02790">
    <property type="entry name" value="COX2_TM"/>
    <property type="match status" value="1"/>
</dbReference>
<evidence type="ECO:0000256" key="9">
    <source>
        <dbReference type="ARBA" id="ARBA00022989"/>
    </source>
</evidence>
<evidence type="ECO:0000256" key="16">
    <source>
        <dbReference type="SAM" id="MobiDB-lite"/>
    </source>
</evidence>
<feature type="transmembrane region" description="Helical" evidence="17">
    <location>
        <begin position="69"/>
        <end position="90"/>
    </location>
</feature>
<dbReference type="PROSITE" id="PS50999">
    <property type="entry name" value="COX2_TM"/>
    <property type="match status" value="1"/>
</dbReference>
<dbReference type="NCBIfam" id="TIGR02866">
    <property type="entry name" value="CoxB"/>
    <property type="match status" value="1"/>
</dbReference>
<name>A0A6J4SWK5_9ACTN</name>
<keyword evidence="5 14" id="KW-0812">Transmembrane</keyword>
<dbReference type="InterPro" id="IPR008972">
    <property type="entry name" value="Cupredoxin"/>
</dbReference>
<dbReference type="PANTHER" id="PTHR22888">
    <property type="entry name" value="CYTOCHROME C OXIDASE, SUBUNIT II"/>
    <property type="match status" value="1"/>
</dbReference>
<evidence type="ECO:0000256" key="14">
    <source>
        <dbReference type="RuleBase" id="RU000456"/>
    </source>
</evidence>
<dbReference type="PROSITE" id="PS50857">
    <property type="entry name" value="COX2_CUA"/>
    <property type="match status" value="1"/>
</dbReference>
<comment type="cofactor">
    <cofactor evidence="15">
        <name>Cu cation</name>
        <dbReference type="ChEBI" id="CHEBI:23378"/>
    </cofactor>
    <text evidence="15">Binds a copper A center.</text>
</comment>
<dbReference type="InterPro" id="IPR036257">
    <property type="entry name" value="Cyt_c_oxidase_su2_TM_sf"/>
</dbReference>
<evidence type="ECO:0000256" key="13">
    <source>
        <dbReference type="ARBA" id="ARBA00047816"/>
    </source>
</evidence>
<evidence type="ECO:0000256" key="10">
    <source>
        <dbReference type="ARBA" id="ARBA00023008"/>
    </source>
</evidence>
<dbReference type="InterPro" id="IPR001505">
    <property type="entry name" value="Copper_CuA"/>
</dbReference>
<dbReference type="InterPro" id="IPR014222">
    <property type="entry name" value="Cyt_c_oxidase_su2"/>
</dbReference>
<dbReference type="InterPro" id="IPR045187">
    <property type="entry name" value="CcO_II"/>
</dbReference>
<feature type="region of interest" description="Disordered" evidence="16">
    <location>
        <begin position="1"/>
        <end position="24"/>
    </location>
</feature>
<dbReference type="GO" id="GO:0004129">
    <property type="term" value="F:cytochrome-c oxidase activity"/>
    <property type="evidence" value="ECO:0007669"/>
    <property type="project" value="UniProtKB-EC"/>
</dbReference>
<feature type="transmembrane region" description="Helical" evidence="17">
    <location>
        <begin position="31"/>
        <end position="49"/>
    </location>
</feature>
<dbReference type="SUPFAM" id="SSF49503">
    <property type="entry name" value="Cupredoxins"/>
    <property type="match status" value="1"/>
</dbReference>
<reference evidence="20" key="1">
    <citation type="submission" date="2020-02" db="EMBL/GenBank/DDBJ databases">
        <authorList>
            <person name="Meier V. D."/>
        </authorList>
    </citation>
    <scope>NUCLEOTIDE SEQUENCE</scope>
    <source>
        <strain evidence="20">AVDCRST_MAG17</strain>
    </source>
</reference>
<keyword evidence="11 17" id="KW-0472">Membrane</keyword>
<keyword evidence="4 14" id="KW-0679">Respiratory chain</keyword>
<organism evidence="20">
    <name type="scientific">uncultured Solirubrobacterales bacterium</name>
    <dbReference type="NCBI Taxonomy" id="768556"/>
    <lineage>
        <taxon>Bacteria</taxon>
        <taxon>Bacillati</taxon>
        <taxon>Actinomycetota</taxon>
        <taxon>Thermoleophilia</taxon>
        <taxon>Solirubrobacterales</taxon>
        <taxon>environmental samples</taxon>
    </lineage>
</organism>
<dbReference type="Pfam" id="PF00116">
    <property type="entry name" value="COX2"/>
    <property type="match status" value="1"/>
</dbReference>
<gene>
    <name evidence="20" type="ORF">AVDCRST_MAG17-1749</name>
</gene>
<accession>A0A6J4SWK5</accession>
<feature type="transmembrane region" description="Helical" evidence="17">
    <location>
        <begin position="111"/>
        <end position="132"/>
    </location>
</feature>
<comment type="catalytic activity">
    <reaction evidence="13 15">
        <text>4 Fe(II)-[cytochrome c] + O2 + 8 H(+)(in) = 4 Fe(III)-[cytochrome c] + 2 H2O + 4 H(+)(out)</text>
        <dbReference type="Rhea" id="RHEA:11436"/>
        <dbReference type="Rhea" id="RHEA-COMP:10350"/>
        <dbReference type="Rhea" id="RHEA-COMP:14399"/>
        <dbReference type="ChEBI" id="CHEBI:15377"/>
        <dbReference type="ChEBI" id="CHEBI:15378"/>
        <dbReference type="ChEBI" id="CHEBI:15379"/>
        <dbReference type="ChEBI" id="CHEBI:29033"/>
        <dbReference type="ChEBI" id="CHEBI:29034"/>
        <dbReference type="EC" id="7.1.1.9"/>
    </reaction>
</comment>
<evidence type="ECO:0000259" key="19">
    <source>
        <dbReference type="PROSITE" id="PS50999"/>
    </source>
</evidence>
<keyword evidence="10 15" id="KW-0186">Copper</keyword>
<sequence length="289" mass="31068">MAEDETETGARGRPEDRAAPGQGRGHPIGRMFLIGSIASVIGVVLVLLIDWFPVEASAGADDVDLLYDVTLIVAIPIFVLVMAVAIYSVVRFRARPGDTRDGAPIHGNARLEVVWVAIPTIIVSALAAYSWIVLDEIEAREPDSLQVSVRAQQFAWAFQYPQPGGRPVESEELVLPEGRQVNFSISAVDVIHSFWIPAFRIKQDAVPGIETETRAVPIRTGRYDVVCTELCGSGHSTMRQNVRVLPPSEFDRWLAGRRGAAGAPGGAAAQAETRAQAGGRAPLRDGGQG</sequence>
<proteinExistence type="inferred from homology"/>
<keyword evidence="20" id="KW-0560">Oxidoreductase</keyword>
<keyword evidence="7" id="KW-1278">Translocase</keyword>
<feature type="region of interest" description="Disordered" evidence="16">
    <location>
        <begin position="259"/>
        <end position="289"/>
    </location>
</feature>
<evidence type="ECO:0000256" key="4">
    <source>
        <dbReference type="ARBA" id="ARBA00022660"/>
    </source>
</evidence>
<comment type="function">
    <text evidence="12 15">Subunits I and II form the functional core of the enzyme complex. Electrons originating in cytochrome c are transferred via heme a and Cu(A) to the binuclear center formed by heme a3 and Cu(B).</text>
</comment>
<keyword evidence="8 14" id="KW-0249">Electron transport</keyword>
<keyword evidence="3 14" id="KW-0813">Transport</keyword>